<feature type="transmembrane region" description="Helical" evidence="6">
    <location>
        <begin position="115"/>
        <end position="134"/>
    </location>
</feature>
<feature type="transmembrane region" description="Helical" evidence="6">
    <location>
        <begin position="154"/>
        <end position="175"/>
    </location>
</feature>
<dbReference type="InterPro" id="IPR001851">
    <property type="entry name" value="ABC_transp_permease"/>
</dbReference>
<keyword evidence="8" id="KW-1185">Reference proteome</keyword>
<dbReference type="PANTHER" id="PTHR32196">
    <property type="entry name" value="ABC TRANSPORTER PERMEASE PROTEIN YPHD-RELATED-RELATED"/>
    <property type="match status" value="1"/>
</dbReference>
<evidence type="ECO:0000256" key="3">
    <source>
        <dbReference type="ARBA" id="ARBA00022692"/>
    </source>
</evidence>
<feature type="transmembrane region" description="Helical" evidence="6">
    <location>
        <begin position="282"/>
        <end position="301"/>
    </location>
</feature>
<keyword evidence="3 6" id="KW-0812">Transmembrane</keyword>
<dbReference type="CDD" id="cd06579">
    <property type="entry name" value="TM_PBP1_transp_AraH_like"/>
    <property type="match status" value="1"/>
</dbReference>
<comment type="subcellular location">
    <subcellularLocation>
        <location evidence="1">Cell membrane</location>
        <topology evidence="1">Multi-pass membrane protein</topology>
    </subcellularLocation>
</comment>
<evidence type="ECO:0000256" key="6">
    <source>
        <dbReference type="SAM" id="Phobius"/>
    </source>
</evidence>
<gene>
    <name evidence="7" type="ORF">LMF89_12300</name>
</gene>
<dbReference type="PANTHER" id="PTHR32196:SF72">
    <property type="entry name" value="RIBOSE IMPORT PERMEASE PROTEIN RBSC"/>
    <property type="match status" value="1"/>
</dbReference>
<sequence length="331" mass="34684">MFHKIADRFGIGIAIVALFVFLSVSSPHFLDIANLLNILLQVSISTIIAVGMTFVILTSGIDLSVGPLTAFSSVIIGLTLHLDIGIGIPILSGILVGALLGFMNGILIAKLKIPAFIATLGMMSVARGAALFITNGQTIHMFPSEFRFISAGNLMSIPIPVIYALVVVMIAIFILNYTKFGRHIYAIGGNKEAARLSGINVKSVETWAYIICGITCGIGAVILTGRLNAAQPIAGIGYELDAIAAVIIGGTSLNGGEGSIGGTLMGAILIGMLRNGLNLLNVSPFLQQIVIGAVIVSAVFFDQYRRSKKDSSAAKGLNRPIEAVGATKPYQ</sequence>
<name>A0ABS8HT68_9FIRM</name>
<feature type="transmembrane region" description="Helical" evidence="6">
    <location>
        <begin position="206"/>
        <end position="225"/>
    </location>
</feature>
<evidence type="ECO:0000256" key="4">
    <source>
        <dbReference type="ARBA" id="ARBA00022989"/>
    </source>
</evidence>
<evidence type="ECO:0000256" key="5">
    <source>
        <dbReference type="ARBA" id="ARBA00023136"/>
    </source>
</evidence>
<keyword evidence="2" id="KW-1003">Cell membrane</keyword>
<evidence type="ECO:0000313" key="7">
    <source>
        <dbReference type="EMBL" id="MCC5466137.1"/>
    </source>
</evidence>
<comment type="caution">
    <text evidence="7">The sequence shown here is derived from an EMBL/GenBank/DDBJ whole genome shotgun (WGS) entry which is preliminary data.</text>
</comment>
<feature type="transmembrane region" description="Helical" evidence="6">
    <location>
        <begin position="88"/>
        <end position="108"/>
    </location>
</feature>
<evidence type="ECO:0000256" key="2">
    <source>
        <dbReference type="ARBA" id="ARBA00022475"/>
    </source>
</evidence>
<dbReference type="Proteomes" id="UP001165492">
    <property type="component" value="Unassembled WGS sequence"/>
</dbReference>
<evidence type="ECO:0000313" key="8">
    <source>
        <dbReference type="Proteomes" id="UP001165492"/>
    </source>
</evidence>
<keyword evidence="5 6" id="KW-0472">Membrane</keyword>
<feature type="transmembrane region" description="Helical" evidence="6">
    <location>
        <begin position="35"/>
        <end position="57"/>
    </location>
</feature>
<evidence type="ECO:0000256" key="1">
    <source>
        <dbReference type="ARBA" id="ARBA00004651"/>
    </source>
</evidence>
<dbReference type="Pfam" id="PF02653">
    <property type="entry name" value="BPD_transp_2"/>
    <property type="match status" value="1"/>
</dbReference>
<protein>
    <submittedName>
        <fullName evidence="7">ABC transporter permease</fullName>
    </submittedName>
</protein>
<accession>A0ABS8HT68</accession>
<dbReference type="RefSeq" id="WP_229535317.1">
    <property type="nucleotide sequence ID" value="NZ_JAJHJB010000015.1"/>
</dbReference>
<organism evidence="7 8">
    <name type="scientific">Pelosinus baikalensis</name>
    <dbReference type="NCBI Taxonomy" id="2892015"/>
    <lineage>
        <taxon>Bacteria</taxon>
        <taxon>Bacillati</taxon>
        <taxon>Bacillota</taxon>
        <taxon>Negativicutes</taxon>
        <taxon>Selenomonadales</taxon>
        <taxon>Sporomusaceae</taxon>
        <taxon>Pelosinus</taxon>
    </lineage>
</organism>
<dbReference type="EMBL" id="JAJHJB010000015">
    <property type="protein sequence ID" value="MCC5466137.1"/>
    <property type="molecule type" value="Genomic_DNA"/>
</dbReference>
<proteinExistence type="predicted"/>
<keyword evidence="4 6" id="KW-1133">Transmembrane helix</keyword>
<reference evidence="7" key="1">
    <citation type="submission" date="2021-11" db="EMBL/GenBank/DDBJ databases">
        <title>Description of a new species Pelosinus isolated from the bottom sediments of Lake Baikal.</title>
        <authorList>
            <person name="Zakharyuk A."/>
        </authorList>
    </citation>
    <scope>NUCLEOTIDE SEQUENCE</scope>
    <source>
        <strain evidence="7">Bkl1</strain>
    </source>
</reference>
<feature type="transmembrane region" description="Helical" evidence="6">
    <location>
        <begin position="9"/>
        <end position="29"/>
    </location>
</feature>